<reference evidence="14 15" key="1">
    <citation type="submission" date="2018-11" db="EMBL/GenBank/DDBJ databases">
        <authorList>
            <person name="Criscuolo A."/>
        </authorList>
    </citation>
    <scope>NUCLEOTIDE SEQUENCE [LARGE SCALE GENOMIC DNA]</scope>
    <source>
        <strain evidence="14">ATB-66</strain>
    </source>
</reference>
<evidence type="ECO:0000256" key="8">
    <source>
        <dbReference type="ARBA" id="ARBA00023224"/>
    </source>
</evidence>
<evidence type="ECO:0000256" key="9">
    <source>
        <dbReference type="ARBA" id="ARBA00029447"/>
    </source>
</evidence>
<dbReference type="Gene3D" id="1.10.287.950">
    <property type="entry name" value="Methyl-accepting chemotaxis protein"/>
    <property type="match status" value="1"/>
</dbReference>
<evidence type="ECO:0000256" key="2">
    <source>
        <dbReference type="ARBA" id="ARBA00022475"/>
    </source>
</evidence>
<evidence type="ECO:0000259" key="12">
    <source>
        <dbReference type="PROSITE" id="PS50111"/>
    </source>
</evidence>
<comment type="similarity">
    <text evidence="9">Belongs to the methyl-accepting chemotaxis (MCP) protein family.</text>
</comment>
<dbReference type="InterPro" id="IPR033479">
    <property type="entry name" value="dCache_1"/>
</dbReference>
<dbReference type="InterPro" id="IPR004089">
    <property type="entry name" value="MCPsignal_dom"/>
</dbReference>
<dbReference type="GO" id="GO:0005886">
    <property type="term" value="C:plasma membrane"/>
    <property type="evidence" value="ECO:0007669"/>
    <property type="project" value="UniProtKB-SubCell"/>
</dbReference>
<dbReference type="EMBL" id="UXAV01000039">
    <property type="protein sequence ID" value="VDC27573.1"/>
    <property type="molecule type" value="Genomic_DNA"/>
</dbReference>
<dbReference type="RefSeq" id="WP_124070041.1">
    <property type="nucleotide sequence ID" value="NZ_CBCRXF010000021.1"/>
</dbReference>
<keyword evidence="6 11" id="KW-1133">Transmembrane helix</keyword>
<organism evidence="14 15">
    <name type="scientific">Filibacter tadaridae</name>
    <dbReference type="NCBI Taxonomy" id="2483811"/>
    <lineage>
        <taxon>Bacteria</taxon>
        <taxon>Bacillati</taxon>
        <taxon>Bacillota</taxon>
        <taxon>Bacilli</taxon>
        <taxon>Bacillales</taxon>
        <taxon>Caryophanaceae</taxon>
        <taxon>Filibacter</taxon>
    </lineage>
</organism>
<dbReference type="OrthoDB" id="9762005at2"/>
<dbReference type="InterPro" id="IPR003660">
    <property type="entry name" value="HAMP_dom"/>
</dbReference>
<comment type="subcellular location">
    <subcellularLocation>
        <location evidence="1">Cell membrane</location>
        <topology evidence="1">Multi-pass membrane protein</topology>
    </subcellularLocation>
</comment>
<feature type="transmembrane region" description="Helical" evidence="11">
    <location>
        <begin position="287"/>
        <end position="307"/>
    </location>
</feature>
<dbReference type="GO" id="GO:0007165">
    <property type="term" value="P:signal transduction"/>
    <property type="evidence" value="ECO:0007669"/>
    <property type="project" value="UniProtKB-KW"/>
</dbReference>
<dbReference type="AlphaFoldDB" id="A0A3P5XIT5"/>
<evidence type="ECO:0000313" key="15">
    <source>
        <dbReference type="Proteomes" id="UP000270468"/>
    </source>
</evidence>
<dbReference type="Pfam" id="PF00015">
    <property type="entry name" value="MCPsignal"/>
    <property type="match status" value="1"/>
</dbReference>
<accession>A0A3P5XIT5</accession>
<evidence type="ECO:0000313" key="14">
    <source>
        <dbReference type="EMBL" id="VDC27573.1"/>
    </source>
</evidence>
<dbReference type="SUPFAM" id="SSF103190">
    <property type="entry name" value="Sensory domain-like"/>
    <property type="match status" value="1"/>
</dbReference>
<keyword evidence="7 11" id="KW-0472">Membrane</keyword>
<keyword evidence="15" id="KW-1185">Reference proteome</keyword>
<proteinExistence type="inferred from homology"/>
<evidence type="ECO:0000256" key="10">
    <source>
        <dbReference type="PROSITE-ProRule" id="PRU00284"/>
    </source>
</evidence>
<evidence type="ECO:0000256" key="1">
    <source>
        <dbReference type="ARBA" id="ARBA00004651"/>
    </source>
</evidence>
<evidence type="ECO:0000259" key="13">
    <source>
        <dbReference type="PROSITE" id="PS50885"/>
    </source>
</evidence>
<dbReference type="Gene3D" id="3.30.450.20">
    <property type="entry name" value="PAS domain"/>
    <property type="match status" value="2"/>
</dbReference>
<keyword evidence="3" id="KW-0488">Methylation</keyword>
<keyword evidence="8 10" id="KW-0807">Transducer</keyword>
<feature type="domain" description="Methyl-accepting transducer" evidence="12">
    <location>
        <begin position="379"/>
        <end position="629"/>
    </location>
</feature>
<dbReference type="Pfam" id="PF00672">
    <property type="entry name" value="HAMP"/>
    <property type="match status" value="1"/>
</dbReference>
<dbReference type="PROSITE" id="PS50111">
    <property type="entry name" value="CHEMOTAXIS_TRANSDUC_2"/>
    <property type="match status" value="1"/>
</dbReference>
<evidence type="ECO:0000256" key="11">
    <source>
        <dbReference type="SAM" id="Phobius"/>
    </source>
</evidence>
<dbReference type="PANTHER" id="PTHR32089">
    <property type="entry name" value="METHYL-ACCEPTING CHEMOTAXIS PROTEIN MCPB"/>
    <property type="match status" value="1"/>
</dbReference>
<keyword evidence="4" id="KW-0145">Chemotaxis</keyword>
<dbReference type="Proteomes" id="UP000270468">
    <property type="component" value="Unassembled WGS sequence"/>
</dbReference>
<dbReference type="SMART" id="SM00304">
    <property type="entry name" value="HAMP"/>
    <property type="match status" value="1"/>
</dbReference>
<dbReference type="CDD" id="cd12913">
    <property type="entry name" value="PDC1_MCP_like"/>
    <property type="match status" value="1"/>
</dbReference>
<dbReference type="GO" id="GO:0006935">
    <property type="term" value="P:chemotaxis"/>
    <property type="evidence" value="ECO:0007669"/>
    <property type="project" value="UniProtKB-KW"/>
</dbReference>
<dbReference type="CDD" id="cd12912">
    <property type="entry name" value="PDC2_MCP_like"/>
    <property type="match status" value="1"/>
</dbReference>
<dbReference type="PROSITE" id="PS50885">
    <property type="entry name" value="HAMP"/>
    <property type="match status" value="1"/>
</dbReference>
<feature type="transmembrane region" description="Helical" evidence="11">
    <location>
        <begin position="9"/>
        <end position="27"/>
    </location>
</feature>
<feature type="domain" description="HAMP" evidence="13">
    <location>
        <begin position="308"/>
        <end position="360"/>
    </location>
</feature>
<dbReference type="CDD" id="cd06225">
    <property type="entry name" value="HAMP"/>
    <property type="match status" value="1"/>
</dbReference>
<sequence length="665" mass="72085">MFTSIKTKIIMTVMVLFLIGIAIMTAISSTQVKNKTEESVVDSSSALIDEMGFAIENYLGQYSKGLAQFSTSPLVTGFQNGSEDETTTDSLPALNEAFEYFLDTYEDSSSIYFSLPTKQTVIMPYTDLGTDFDPTSREWYSLAIADMDAVQWTKPYIDQATGEFVISASKAVQANGKLVGVIALDIQLGALTEKISSSEIGYDGYPVVFDTEGTAIVHPTLRGENLMELPFIAEMYEGGNDKGAIHYEYEGTGKANIYATIPKFGWKIGAIYNEKNIDAMATDLRSLMLIVAISTLLVIFIALFFMISRTIKPIGALKSLMDSVSKGDLSVRSEIETKDEIGELGNNFNTMIENMNAIITVVNGSASNVRASSESLSAVAEETNASSEEVAHAVTEIAHGASKSAEDAEIVTEKANLLGQQINVITTKAGVMSNIAIKAGEMNTNGQGQMQELKISFNDWETNLLSMSEVIGTLEDKVKAIGGVMETITQISSQTNLLALNASIEAARAGEHGKGFAVVADEVRKLAEQSASSTEEVKVTVQELQMESRLVSQQMNETRENFHRQGTVVNDTEVTFGEISTLMSEMQDSIDTVYEEIQKVAAHKDDVAETIQTMAATSQETAAACEEVSASTEEQLRAIHSVTDAAETLTELSEELSLAVNRFKV</sequence>
<dbReference type="SMART" id="SM00283">
    <property type="entry name" value="MA"/>
    <property type="match status" value="1"/>
</dbReference>
<keyword evidence="5 11" id="KW-0812">Transmembrane</keyword>
<dbReference type="PANTHER" id="PTHR32089:SF114">
    <property type="entry name" value="METHYL-ACCEPTING CHEMOTAXIS PROTEIN MCPB"/>
    <property type="match status" value="1"/>
</dbReference>
<evidence type="ECO:0000256" key="3">
    <source>
        <dbReference type="ARBA" id="ARBA00022481"/>
    </source>
</evidence>
<dbReference type="SUPFAM" id="SSF58104">
    <property type="entry name" value="Methyl-accepting chemotaxis protein (MCP) signaling domain"/>
    <property type="match status" value="1"/>
</dbReference>
<dbReference type="InterPro" id="IPR029151">
    <property type="entry name" value="Sensor-like_sf"/>
</dbReference>
<name>A0A3P5XIT5_9BACL</name>
<evidence type="ECO:0000256" key="7">
    <source>
        <dbReference type="ARBA" id="ARBA00023136"/>
    </source>
</evidence>
<gene>
    <name evidence="14" type="primary">mcpC_1</name>
    <name evidence="14" type="ORF">FILTAD_01663</name>
</gene>
<evidence type="ECO:0000256" key="6">
    <source>
        <dbReference type="ARBA" id="ARBA00022989"/>
    </source>
</evidence>
<dbReference type="Pfam" id="PF02743">
    <property type="entry name" value="dCache_1"/>
    <property type="match status" value="1"/>
</dbReference>
<evidence type="ECO:0000256" key="4">
    <source>
        <dbReference type="ARBA" id="ARBA00022500"/>
    </source>
</evidence>
<protein>
    <submittedName>
        <fullName evidence="14">Methyl-accepting chemotaxis protein McpC</fullName>
    </submittedName>
</protein>
<evidence type="ECO:0000256" key="5">
    <source>
        <dbReference type="ARBA" id="ARBA00022692"/>
    </source>
</evidence>
<keyword evidence="2" id="KW-1003">Cell membrane</keyword>